<proteinExistence type="predicted"/>
<organism evidence="3 4">
    <name type="scientific">Limosilactobacillus walteri</name>
    <dbReference type="NCBI Taxonomy" id="2268022"/>
    <lineage>
        <taxon>Bacteria</taxon>
        <taxon>Bacillati</taxon>
        <taxon>Bacillota</taxon>
        <taxon>Bacilli</taxon>
        <taxon>Lactobacillales</taxon>
        <taxon>Lactobacillaceae</taxon>
        <taxon>Limosilactobacillus</taxon>
    </lineage>
</organism>
<sequence length="308" mass="35606">MKKWKQLLLVGLIMVGIIGGGWYVYNHSTKTMTNNIKSVAPKYVEKKNVKLVALGDSLTHGQGDEDNNGGYVGIIKNKIEHRYKRTNVTTVNYGVTGDRSDQILDRVNQQSQLQKDLQTADVITITVGGNDLMQILEKNVMDSEAQVTDSVHKGEKTYQQKLTKLFNAVRKENPNAPIFVMSIYNPFYTYFPDVTIINQSISDWNQVTKDTMGNYRHMYFVDINKVMSYGQYQTKSQRQELLKEEKKANQGKVSQKRVIEIMNHKDQNLNRYISTEDNFHPNHAGYNQIATYLFKSMEKHDSWEFTRR</sequence>
<dbReference type="Proteomes" id="UP000704341">
    <property type="component" value="Unassembled WGS sequence"/>
</dbReference>
<dbReference type="Gene3D" id="3.40.50.1110">
    <property type="entry name" value="SGNH hydrolase"/>
    <property type="match status" value="1"/>
</dbReference>
<comment type="caution">
    <text evidence="3">The sequence shown here is derived from an EMBL/GenBank/DDBJ whole genome shotgun (WGS) entry which is preliminary data.</text>
</comment>
<name>A0ABR8P793_9LACO</name>
<dbReference type="EMBL" id="QORN01000019">
    <property type="protein sequence ID" value="MBD5806613.1"/>
    <property type="molecule type" value="Genomic_DNA"/>
</dbReference>
<dbReference type="Pfam" id="PF13472">
    <property type="entry name" value="Lipase_GDSL_2"/>
    <property type="match status" value="1"/>
</dbReference>
<accession>A0ABR8P793</accession>
<evidence type="ECO:0000256" key="1">
    <source>
        <dbReference type="SAM" id="Phobius"/>
    </source>
</evidence>
<evidence type="ECO:0000259" key="2">
    <source>
        <dbReference type="Pfam" id="PF13472"/>
    </source>
</evidence>
<dbReference type="InterPro" id="IPR013830">
    <property type="entry name" value="SGNH_hydro"/>
</dbReference>
<evidence type="ECO:0000313" key="4">
    <source>
        <dbReference type="Proteomes" id="UP000704341"/>
    </source>
</evidence>
<keyword evidence="1" id="KW-0812">Transmembrane</keyword>
<keyword evidence="1" id="KW-1133">Transmembrane helix</keyword>
<dbReference type="CDD" id="cd04506">
    <property type="entry name" value="SGNH_hydrolase_YpmR_like"/>
    <property type="match status" value="1"/>
</dbReference>
<dbReference type="PANTHER" id="PTHR30383">
    <property type="entry name" value="THIOESTERASE 1/PROTEASE 1/LYSOPHOSPHOLIPASE L1"/>
    <property type="match status" value="1"/>
</dbReference>
<dbReference type="InterPro" id="IPR036514">
    <property type="entry name" value="SGNH_hydro_sf"/>
</dbReference>
<dbReference type="InterPro" id="IPR051532">
    <property type="entry name" value="Ester_Hydrolysis_Enzymes"/>
</dbReference>
<evidence type="ECO:0000313" key="3">
    <source>
        <dbReference type="EMBL" id="MBD5806613.1"/>
    </source>
</evidence>
<keyword evidence="1" id="KW-0472">Membrane</keyword>
<dbReference type="RefSeq" id="WP_191668049.1">
    <property type="nucleotide sequence ID" value="NZ_QORN01000019.1"/>
</dbReference>
<reference evidence="3 4" key="1">
    <citation type="submission" date="2018-07" db="EMBL/GenBank/DDBJ databases">
        <title>Phylogenomic Insights into understanding Host Adaptation of Lactobacillus reuteri by a novel species, Lactobacillus spp. M31.</title>
        <authorList>
            <person name="Sharma S."/>
            <person name="Patil P."/>
            <person name="Korpole S."/>
            <person name="Patil P.B."/>
        </authorList>
    </citation>
    <scope>NUCLEOTIDE SEQUENCE [LARGE SCALE GENOMIC DNA]</scope>
    <source>
        <strain evidence="3 4">M31</strain>
    </source>
</reference>
<dbReference type="PANTHER" id="PTHR30383:SF27">
    <property type="entry name" value="SPORE GERMINATION LIPASE LIPC"/>
    <property type="match status" value="1"/>
</dbReference>
<feature type="transmembrane region" description="Helical" evidence="1">
    <location>
        <begin position="7"/>
        <end position="25"/>
    </location>
</feature>
<protein>
    <submittedName>
        <fullName evidence="3">GDSL family lipase</fullName>
    </submittedName>
</protein>
<dbReference type="SUPFAM" id="SSF52266">
    <property type="entry name" value="SGNH hydrolase"/>
    <property type="match status" value="1"/>
</dbReference>
<gene>
    <name evidence="3" type="ORF">DTK66_05725</name>
</gene>
<feature type="domain" description="SGNH hydrolase-type esterase" evidence="2">
    <location>
        <begin position="53"/>
        <end position="286"/>
    </location>
</feature>
<keyword evidence="4" id="KW-1185">Reference proteome</keyword>